<reference evidence="1 2" key="1">
    <citation type="submission" date="2021-05" db="EMBL/GenBank/DDBJ databases">
        <title>Novel Bacillus species.</title>
        <authorList>
            <person name="Liu G."/>
        </authorList>
    </citation>
    <scope>NUCLEOTIDE SEQUENCE [LARGE SCALE GENOMIC DNA]</scope>
    <source>
        <strain evidence="2">FJAT-49780</strain>
    </source>
</reference>
<sequence length="1052" mass="122268">MIVILAIPLFIWLWIPGTSYQVMIMDKSEPTEKLPQHSGIVWLLNHYKLKKENGDSYQSDLDYYGAMRDKKGDNVELRHFPSDLKNAKLVYLADASGFTTSDQRLDGGISNEEWNSITEHMQTNESTLITEYNVISSPKEAAVQKEITDLYRIQWSGWTGRYFEDLTKENSDIPKPIIQTYENNIGEWNFDGEGYILVNESEDNVVVLDKKHGEIGDGKLQLSFSSLGESNFDMKASPSFYGWFEIVETHNEENVLASFSWNLTEKGKETVNKYHIPISFPAIIHKQVKDSDAFYFAGDFSYLQDAPATYSYAGLAKIKSLFTLETFFPESSFFWKTYVPMMNKIMKEGVSIHKEERPLAYVKKDNVSYRSRIHNDAFEVYVEDKWEPLIIKGVNLGMGKPGYFPGEAAITEEEYYRWFEEIGEMNANTIRVYTLHPPDFYRALKRYNESHENPLYVLHGVWIDEGPLEETLDAYTPEIVEEFQAEYKKIVDVIHGNKVVAQKPGHAYGKYQADISPYVIGWIIGIEWYPYMVDKMTAKYKTQPDFNGSYVYTKDGNGMEQWLAWQLDELSKYEMEHYKTMRPISFTNWVSTDLLNHPAEPSIMEDKATVNPNHLKTKSIVNEVGMFASYHVYPYYPDFLNLEEKYTSYIDHRGQKNNYAGYLHDLKKAHDMPILIAEFGLPASRGLTHVNPFGWNQGFLTEKEQGEYLVHLYEDIMEEGMLGGLIFTWQDEWFKKTWNTMNYDNPDRRPYWSNAQTNEQQFGLLSFDQLKVKIDGDVSDWDGMKPVYSNKDQQLQQVFMNHDEKYVYIRMDIEKFDDSSIVLLFDVDNEQGNRKISSIPQINLSFGADFLLKMEGKEKGELLVNSYYDAFLYQYGIDLKMLDPLPKQPIDNSGVFNPIRYALNKKMVRPDTKEVLPFKSYETGKLRHGNGNPDSKEYDSLADYYINEEKGIIEIRIPWLLLNVKDPSQREVMGDLYKIGMEGSKETDGISISALLLDQNNQLKESFPQIDPSTKTISDPYKYEWEKWDMPVSQERLKQSYDIVKKFFSPIN</sequence>
<protein>
    <submittedName>
        <fullName evidence="1">Uncharacterized protein</fullName>
    </submittedName>
</protein>
<keyword evidence="2" id="KW-1185">Reference proteome</keyword>
<proteinExistence type="predicted"/>
<dbReference type="Gene3D" id="3.20.20.80">
    <property type="entry name" value="Glycosidases"/>
    <property type="match status" value="1"/>
</dbReference>
<name>A0A942THN4_9BACI</name>
<comment type="caution">
    <text evidence="1">The sequence shown here is derived from an EMBL/GenBank/DDBJ whole genome shotgun (WGS) entry which is preliminary data.</text>
</comment>
<dbReference type="Proteomes" id="UP000681414">
    <property type="component" value="Unassembled WGS sequence"/>
</dbReference>
<evidence type="ECO:0000313" key="1">
    <source>
        <dbReference type="EMBL" id="MBS4197128.1"/>
    </source>
</evidence>
<dbReference type="SUPFAM" id="SSF51445">
    <property type="entry name" value="(Trans)glycosidases"/>
    <property type="match status" value="1"/>
</dbReference>
<organism evidence="1 2">
    <name type="scientific">Lederbergia citri</name>
    <dbReference type="NCBI Taxonomy" id="2833580"/>
    <lineage>
        <taxon>Bacteria</taxon>
        <taxon>Bacillati</taxon>
        <taxon>Bacillota</taxon>
        <taxon>Bacilli</taxon>
        <taxon>Bacillales</taxon>
        <taxon>Bacillaceae</taxon>
        <taxon>Lederbergia</taxon>
    </lineage>
</organism>
<evidence type="ECO:0000313" key="2">
    <source>
        <dbReference type="Proteomes" id="UP000681414"/>
    </source>
</evidence>
<dbReference type="EMBL" id="JAGYPG010000003">
    <property type="protein sequence ID" value="MBS4197128.1"/>
    <property type="molecule type" value="Genomic_DNA"/>
</dbReference>
<accession>A0A942THN4</accession>
<dbReference type="AlphaFoldDB" id="A0A942THN4"/>
<gene>
    <name evidence="1" type="ORF">KHA97_18910</name>
</gene>
<dbReference type="InterPro" id="IPR017853">
    <property type="entry name" value="GH"/>
</dbReference>